<reference evidence="4 5" key="1">
    <citation type="submission" date="2016-10" db="EMBL/GenBank/DDBJ databases">
        <authorList>
            <person name="de Groot N.N."/>
        </authorList>
    </citation>
    <scope>NUCLEOTIDE SEQUENCE [LARGE SCALE GENOMIC DNA]</scope>
    <source>
        <strain evidence="5">P4-7,KCTC 19426,CECT 7604</strain>
    </source>
</reference>
<dbReference type="InterPro" id="IPR025996">
    <property type="entry name" value="MT1864/Rv1816-like_C"/>
</dbReference>
<dbReference type="Proteomes" id="UP000198741">
    <property type="component" value="Chromosome I"/>
</dbReference>
<dbReference type="EMBL" id="LT629710">
    <property type="protein sequence ID" value="SDP26778.1"/>
    <property type="molecule type" value="Genomic_DNA"/>
</dbReference>
<keyword evidence="5" id="KW-1185">Reference proteome</keyword>
<protein>
    <submittedName>
        <fullName evidence="4">Regulatory protein, tetR family</fullName>
    </submittedName>
</protein>
<name>A0A1H0RCZ4_9ACTN</name>
<dbReference type="SUPFAM" id="SSF48498">
    <property type="entry name" value="Tetracyclin repressor-like, C-terminal domain"/>
    <property type="match status" value="1"/>
</dbReference>
<dbReference type="Gene3D" id="1.10.357.10">
    <property type="entry name" value="Tetracycline Repressor, domain 2"/>
    <property type="match status" value="1"/>
</dbReference>
<gene>
    <name evidence="4" type="ORF">SAMN04515671_3480</name>
</gene>
<feature type="domain" description="HTH-type transcriptional regulator MT1864/Rv1816-like C-terminal" evidence="3">
    <location>
        <begin position="72"/>
        <end position="169"/>
    </location>
</feature>
<evidence type="ECO:0000256" key="2">
    <source>
        <dbReference type="ARBA" id="ARBA00023163"/>
    </source>
</evidence>
<evidence type="ECO:0000256" key="1">
    <source>
        <dbReference type="ARBA" id="ARBA00023015"/>
    </source>
</evidence>
<evidence type="ECO:0000313" key="4">
    <source>
        <dbReference type="EMBL" id="SDP26778.1"/>
    </source>
</evidence>
<dbReference type="InterPro" id="IPR009057">
    <property type="entry name" value="Homeodomain-like_sf"/>
</dbReference>
<keyword evidence="2" id="KW-0804">Transcription</keyword>
<dbReference type="AlphaFoldDB" id="A0A1H0RCZ4"/>
<keyword evidence="1" id="KW-0805">Transcription regulation</keyword>
<dbReference type="InterPro" id="IPR036271">
    <property type="entry name" value="Tet_transcr_reg_TetR-rel_C_sf"/>
</dbReference>
<evidence type="ECO:0000259" key="3">
    <source>
        <dbReference type="Pfam" id="PF13305"/>
    </source>
</evidence>
<dbReference type="Pfam" id="PF13305">
    <property type="entry name" value="TetR_C_33"/>
    <property type="match status" value="1"/>
</dbReference>
<dbReference type="STRING" id="1090615.SAMN04515671_3480"/>
<accession>A0A1H0RCZ4</accession>
<sequence>MVEEAEAVADEVGLPNLTLAAIAPRLGVRMPSLYKHVAGIDALRRLLSIRAKNELADVFARAAAGKAGAQALTAMFDAARNWAKAHPGRYAATVRAPEPADEEDVKASNAILNIALAGLADYRLTGDDAIDAVRALRATLHGFVSLERAGGFGLPTDVDRSFERVIAALAQTFKSWPATTKDG</sequence>
<evidence type="ECO:0000313" key="5">
    <source>
        <dbReference type="Proteomes" id="UP000198741"/>
    </source>
</evidence>
<dbReference type="Gene3D" id="1.10.10.60">
    <property type="entry name" value="Homeodomain-like"/>
    <property type="match status" value="1"/>
</dbReference>
<proteinExistence type="predicted"/>
<organism evidence="4 5">
    <name type="scientific">Nakamurella panacisegetis</name>
    <dbReference type="NCBI Taxonomy" id="1090615"/>
    <lineage>
        <taxon>Bacteria</taxon>
        <taxon>Bacillati</taxon>
        <taxon>Actinomycetota</taxon>
        <taxon>Actinomycetes</taxon>
        <taxon>Nakamurellales</taxon>
        <taxon>Nakamurellaceae</taxon>
        <taxon>Nakamurella</taxon>
    </lineage>
</organism>
<dbReference type="SUPFAM" id="SSF46689">
    <property type="entry name" value="Homeodomain-like"/>
    <property type="match status" value="1"/>
</dbReference>